<reference evidence="2" key="1">
    <citation type="journal article" date="2019" name="Int. J. Syst. Evol. Microbiol.">
        <title>The Global Catalogue of Microorganisms (GCM) 10K type strain sequencing project: providing services to taxonomists for standard genome sequencing and annotation.</title>
        <authorList>
            <consortium name="The Broad Institute Genomics Platform"/>
            <consortium name="The Broad Institute Genome Sequencing Center for Infectious Disease"/>
            <person name="Wu L."/>
            <person name="Ma J."/>
        </authorList>
    </citation>
    <scope>NUCLEOTIDE SEQUENCE [LARGE SCALE GENOMIC DNA]</scope>
    <source>
        <strain evidence="2">CGMCC 1.16225</strain>
    </source>
</reference>
<gene>
    <name evidence="1" type="ORF">ACFSOZ_26005</name>
</gene>
<proteinExistence type="predicted"/>
<dbReference type="RefSeq" id="WP_379102601.1">
    <property type="nucleotide sequence ID" value="NZ_JBHUGZ010000017.1"/>
</dbReference>
<accession>A0ABW4UHN6</accession>
<organism evidence="1 2">
    <name type="scientific">Mesorhizobium newzealandense</name>
    <dbReference type="NCBI Taxonomy" id="1300302"/>
    <lineage>
        <taxon>Bacteria</taxon>
        <taxon>Pseudomonadati</taxon>
        <taxon>Pseudomonadota</taxon>
        <taxon>Alphaproteobacteria</taxon>
        <taxon>Hyphomicrobiales</taxon>
        <taxon>Phyllobacteriaceae</taxon>
        <taxon>Mesorhizobium</taxon>
    </lineage>
</organism>
<comment type="caution">
    <text evidence="1">The sequence shown here is derived from an EMBL/GenBank/DDBJ whole genome shotgun (WGS) entry which is preliminary data.</text>
</comment>
<evidence type="ECO:0000313" key="2">
    <source>
        <dbReference type="Proteomes" id="UP001597405"/>
    </source>
</evidence>
<protein>
    <submittedName>
        <fullName evidence="1">Uncharacterized protein</fullName>
    </submittedName>
</protein>
<evidence type="ECO:0000313" key="1">
    <source>
        <dbReference type="EMBL" id="MFD1985905.1"/>
    </source>
</evidence>
<sequence>MTHTMNAASAEGRIAANDNGRVCQVLAWPTLERLAHKHGKSRVDALRFWRDLTLPAGALVGTVGDDDTNPEFGLEIRPTEPALLDAIGWRVVGRERWHHTGKLVRTYERSDAEPKIVPEDKEAKPPTAKHIRLGALRFKGNELTEWRRTAQGMPLSPIERSARGMGASPSRSEGQIWAYLKDKPTTQSPMTAAPLMRQPIIPPSDPGAVDPLTAAWKATIAAKKTPAAARAADMLAEALKNTSMMPPVTRCPDGLVPGKQWVGGVPHCRNDAPGSVTGPWEAKSKAEQEMSRLAEETRLRAALADTATILDLAITDATARDIGIARGYTEASAEKYGASVIDLALDMLMKVADLPQSRVAANDNHKQAEKIAA</sequence>
<dbReference type="EMBL" id="JBHUGZ010000017">
    <property type="protein sequence ID" value="MFD1985905.1"/>
    <property type="molecule type" value="Genomic_DNA"/>
</dbReference>
<dbReference type="Proteomes" id="UP001597405">
    <property type="component" value="Unassembled WGS sequence"/>
</dbReference>
<keyword evidence="2" id="KW-1185">Reference proteome</keyword>
<name>A0ABW4UHN6_9HYPH</name>